<name>E8T6L3_THEA1</name>
<gene>
    <name evidence="3" type="ordered locus">Theam_0830</name>
</gene>
<dbReference type="Pfam" id="PF04519">
    <property type="entry name" value="Bactofilin"/>
    <property type="match status" value="1"/>
</dbReference>
<dbReference type="EMBL" id="CP002444">
    <property type="protein sequence ID" value="ADU96797.1"/>
    <property type="molecule type" value="Genomic_DNA"/>
</dbReference>
<dbReference type="PANTHER" id="PTHR35024">
    <property type="entry name" value="HYPOTHETICAL CYTOSOLIC PROTEIN"/>
    <property type="match status" value="1"/>
</dbReference>
<feature type="region of interest" description="Disordered" evidence="2">
    <location>
        <begin position="105"/>
        <end position="124"/>
    </location>
</feature>
<comment type="similarity">
    <text evidence="1">Belongs to the bactofilin family.</text>
</comment>
<evidence type="ECO:0008006" key="5">
    <source>
        <dbReference type="Google" id="ProtNLM"/>
    </source>
</evidence>
<protein>
    <recommendedName>
        <fullName evidence="5">Integral membrane protein CcmA involved in cell shape determination</fullName>
    </recommendedName>
</protein>
<evidence type="ECO:0000313" key="3">
    <source>
        <dbReference type="EMBL" id="ADU96797.1"/>
    </source>
</evidence>
<dbReference type="AlphaFoldDB" id="E8T6L3"/>
<dbReference type="OrthoDB" id="9802488at2"/>
<reference evidence="3" key="1">
    <citation type="submission" date="2011-01" db="EMBL/GenBank/DDBJ databases">
        <title>Complete sequence of chromosome of Thermovibrio ammonificans HB-1.</title>
        <authorList>
            <consortium name="US DOE Joint Genome Institute"/>
            <person name="Lucas S."/>
            <person name="Copeland A."/>
            <person name="Lapidus A."/>
            <person name="Cheng J.-F."/>
            <person name="Goodwin L."/>
            <person name="Pitluck S."/>
            <person name="Davenport K."/>
            <person name="Detter J.C."/>
            <person name="Han C."/>
            <person name="Tapia R."/>
            <person name="Land M."/>
            <person name="Hauser L."/>
            <person name="Kyrpides N."/>
            <person name="Ivanova N."/>
            <person name="Ovchinnikova G."/>
            <person name="Vetriani C."/>
            <person name="Woyke T."/>
        </authorList>
    </citation>
    <scope>NUCLEOTIDE SEQUENCE [LARGE SCALE GENOMIC DNA]</scope>
    <source>
        <strain evidence="3">HB-1</strain>
    </source>
</reference>
<dbReference type="STRING" id="648996.Theam_0830"/>
<dbReference type="KEGG" id="tam:Theam_0830"/>
<accession>E8T6L3</accession>
<dbReference type="InterPro" id="IPR007607">
    <property type="entry name" value="BacA/B"/>
</dbReference>
<proteinExistence type="inferred from homology"/>
<evidence type="ECO:0000256" key="1">
    <source>
        <dbReference type="ARBA" id="ARBA00044755"/>
    </source>
</evidence>
<dbReference type="PANTHER" id="PTHR35024:SF4">
    <property type="entry name" value="POLYMER-FORMING CYTOSKELETAL PROTEIN"/>
    <property type="match status" value="1"/>
</dbReference>
<evidence type="ECO:0000256" key="2">
    <source>
        <dbReference type="SAM" id="MobiDB-lite"/>
    </source>
</evidence>
<organism evidence="3 4">
    <name type="scientific">Thermovibrio ammonificans (strain DSM 15698 / JCM 12110 / HB-1)</name>
    <dbReference type="NCBI Taxonomy" id="648996"/>
    <lineage>
        <taxon>Bacteria</taxon>
        <taxon>Pseudomonadati</taxon>
        <taxon>Aquificota</taxon>
        <taxon>Aquificia</taxon>
        <taxon>Desulfurobacteriales</taxon>
        <taxon>Desulfurobacteriaceae</taxon>
        <taxon>Thermovibrio</taxon>
    </lineage>
</organism>
<keyword evidence="4" id="KW-1185">Reference proteome</keyword>
<feature type="compositionally biased region" description="Polar residues" evidence="2">
    <location>
        <begin position="112"/>
        <end position="124"/>
    </location>
</feature>
<dbReference type="Proteomes" id="UP000006362">
    <property type="component" value="Chromosome"/>
</dbReference>
<evidence type="ECO:0000313" key="4">
    <source>
        <dbReference type="Proteomes" id="UP000006362"/>
    </source>
</evidence>
<sequence>MLGKGKKDDLENQEIKSILAEGLRVEGNVKAQGKIRIDGQITGDVEGEFILFGKSASVKGNVSAKKVVLMGTVEGDLIVDSLELKSTARVKGNLTVKELTVEPGASMEGSVRSGSFLSQSSKEK</sequence>
<dbReference type="RefSeq" id="WP_013537583.1">
    <property type="nucleotide sequence ID" value="NC_014926.1"/>
</dbReference>
<dbReference type="eggNOG" id="COG1664">
    <property type="taxonomic scope" value="Bacteria"/>
</dbReference>
<dbReference type="HOGENOM" id="CLU_072799_6_0_0"/>